<dbReference type="GO" id="GO:0006749">
    <property type="term" value="P:glutathione metabolic process"/>
    <property type="evidence" value="ECO:0000318"/>
    <property type="project" value="GO_Central"/>
</dbReference>
<dbReference type="SUPFAM" id="SSF47616">
    <property type="entry name" value="GST C-terminal domain-like"/>
    <property type="match status" value="1"/>
</dbReference>
<feature type="domain" description="GST N-terminal" evidence="2">
    <location>
        <begin position="98"/>
        <end position="177"/>
    </location>
</feature>
<evidence type="ECO:0000256" key="1">
    <source>
        <dbReference type="RuleBase" id="RU369102"/>
    </source>
</evidence>
<name>A0A251RZ82_HELAN</name>
<accession>A0A251RZ82</accession>
<proteinExistence type="inferred from homology"/>
<dbReference type="EC" id="2.5.1.18" evidence="1"/>
<dbReference type="GO" id="GO:0004364">
    <property type="term" value="F:glutathione transferase activity"/>
    <property type="evidence" value="ECO:0000318"/>
    <property type="project" value="GO_Central"/>
</dbReference>
<dbReference type="SUPFAM" id="SSF52833">
    <property type="entry name" value="Thioredoxin-like"/>
    <property type="match status" value="1"/>
</dbReference>
<reference evidence="4" key="1">
    <citation type="journal article" date="2017" name="Nature">
        <title>The sunflower genome provides insights into oil metabolism, flowering and Asterid evolution.</title>
        <authorList>
            <person name="Badouin H."/>
            <person name="Gouzy J."/>
            <person name="Grassa C.J."/>
            <person name="Murat F."/>
            <person name="Staton S.E."/>
            <person name="Cottret L."/>
            <person name="Lelandais-Briere C."/>
            <person name="Owens G.L."/>
            <person name="Carrere S."/>
            <person name="Mayjonade B."/>
            <person name="Legrand L."/>
            <person name="Gill N."/>
            <person name="Kane N.C."/>
            <person name="Bowers J.E."/>
            <person name="Hubner S."/>
            <person name="Bellec A."/>
            <person name="Berard A."/>
            <person name="Berges H."/>
            <person name="Blanchet N."/>
            <person name="Boniface M.C."/>
            <person name="Brunel D."/>
            <person name="Catrice O."/>
            <person name="Chaidir N."/>
            <person name="Claudel C."/>
            <person name="Donnadieu C."/>
            <person name="Faraut T."/>
            <person name="Fievet G."/>
            <person name="Helmstetter N."/>
            <person name="King M."/>
            <person name="Knapp S.J."/>
            <person name="Lai Z."/>
            <person name="Le Paslier M.C."/>
            <person name="Lippi Y."/>
            <person name="Lorenzon L."/>
            <person name="Mandel J.R."/>
            <person name="Marage G."/>
            <person name="Marchand G."/>
            <person name="Marquand E."/>
            <person name="Bret-Mestries E."/>
            <person name="Morien E."/>
            <person name="Nambeesan S."/>
            <person name="Nguyen T."/>
            <person name="Pegot-Espagnet P."/>
            <person name="Pouilly N."/>
            <person name="Raftis F."/>
            <person name="Sallet E."/>
            <person name="Schiex T."/>
            <person name="Thomas J."/>
            <person name="Vandecasteele C."/>
            <person name="Vares D."/>
            <person name="Vear F."/>
            <person name="Vautrin S."/>
            <person name="Crespi M."/>
            <person name="Mangin B."/>
            <person name="Burke J.M."/>
            <person name="Salse J."/>
            <person name="Munos S."/>
            <person name="Vincourt P."/>
            <person name="Rieseberg L.H."/>
            <person name="Langlade N.B."/>
        </authorList>
    </citation>
    <scope>NUCLEOTIDE SEQUENCE [LARGE SCALE GENOMIC DNA]</scope>
    <source>
        <strain evidence="4">cv. SF193</strain>
    </source>
</reference>
<dbReference type="InterPro" id="IPR036282">
    <property type="entry name" value="Glutathione-S-Trfase_C_sf"/>
</dbReference>
<dbReference type="Gene3D" id="1.20.1050.10">
    <property type="match status" value="1"/>
</dbReference>
<evidence type="ECO:0000259" key="2">
    <source>
        <dbReference type="PROSITE" id="PS50404"/>
    </source>
</evidence>
<dbReference type="SFLD" id="SFLDS00019">
    <property type="entry name" value="Glutathione_Transferase_(cytos"/>
    <property type="match status" value="1"/>
</dbReference>
<dbReference type="InterPro" id="IPR056068">
    <property type="entry name" value="EMF2-like_DUF7651"/>
</dbReference>
<keyword evidence="1" id="KW-0808">Transferase</keyword>
<comment type="function">
    <text evidence="1">Is involved in the conjugation of reduced glutathione to a wide number of exogenous and endogenous hydrophobic electrophiles.</text>
</comment>
<dbReference type="Proteomes" id="UP000215914">
    <property type="component" value="Chromosome 16"/>
</dbReference>
<dbReference type="Gene3D" id="3.40.30.10">
    <property type="entry name" value="Glutaredoxin"/>
    <property type="match status" value="1"/>
</dbReference>
<dbReference type="PANTHER" id="PTHR11260">
    <property type="entry name" value="GLUTATHIONE S-TRANSFERASE, GST, SUPERFAMILY, GST DOMAIN CONTAINING"/>
    <property type="match status" value="1"/>
</dbReference>
<comment type="catalytic activity">
    <reaction evidence="1">
        <text>RX + glutathione = an S-substituted glutathione + a halide anion + H(+)</text>
        <dbReference type="Rhea" id="RHEA:16437"/>
        <dbReference type="ChEBI" id="CHEBI:15378"/>
        <dbReference type="ChEBI" id="CHEBI:16042"/>
        <dbReference type="ChEBI" id="CHEBI:17792"/>
        <dbReference type="ChEBI" id="CHEBI:57925"/>
        <dbReference type="ChEBI" id="CHEBI:90779"/>
        <dbReference type="EC" id="2.5.1.18"/>
    </reaction>
</comment>
<keyword evidence="4" id="KW-1185">Reference proteome</keyword>
<dbReference type="STRING" id="4232.A0A251RZ82"/>
<dbReference type="EMBL" id="CM007905">
    <property type="protein sequence ID" value="OTF91708.1"/>
    <property type="molecule type" value="Genomic_DNA"/>
</dbReference>
<dbReference type="InParanoid" id="A0A251RZ82"/>
<evidence type="ECO:0000313" key="3">
    <source>
        <dbReference type="EMBL" id="OTF91708.1"/>
    </source>
</evidence>
<keyword evidence="1" id="KW-0963">Cytoplasm</keyword>
<dbReference type="GO" id="GO:0005737">
    <property type="term" value="C:cytoplasm"/>
    <property type="evidence" value="ECO:0000318"/>
    <property type="project" value="GO_Central"/>
</dbReference>
<comment type="subcellular location">
    <subcellularLocation>
        <location evidence="1">Cytoplasm</location>
        <location evidence="1">Cytosol</location>
    </subcellularLocation>
</comment>
<dbReference type="PROSITE" id="PS50404">
    <property type="entry name" value="GST_NTER"/>
    <property type="match status" value="1"/>
</dbReference>
<dbReference type="PANTHER" id="PTHR11260:SF762">
    <property type="entry name" value="GLUTATHIONE TRANSFERASE"/>
    <property type="match status" value="1"/>
</dbReference>
<protein>
    <recommendedName>
        <fullName evidence="1">Glutathione S-transferase</fullName>
        <ecNumber evidence="1">2.5.1.18</ecNumber>
    </recommendedName>
</protein>
<dbReference type="Pfam" id="PF13409">
    <property type="entry name" value="GST_N_2"/>
    <property type="match status" value="1"/>
</dbReference>
<evidence type="ECO:0000313" key="4">
    <source>
        <dbReference type="Proteomes" id="UP000215914"/>
    </source>
</evidence>
<organism evidence="3 4">
    <name type="scientific">Helianthus annuus</name>
    <name type="common">Common sunflower</name>
    <dbReference type="NCBI Taxonomy" id="4232"/>
    <lineage>
        <taxon>Eukaryota</taxon>
        <taxon>Viridiplantae</taxon>
        <taxon>Streptophyta</taxon>
        <taxon>Embryophyta</taxon>
        <taxon>Tracheophyta</taxon>
        <taxon>Spermatophyta</taxon>
        <taxon>Magnoliopsida</taxon>
        <taxon>eudicotyledons</taxon>
        <taxon>Gunneridae</taxon>
        <taxon>Pentapetalae</taxon>
        <taxon>asterids</taxon>
        <taxon>campanulids</taxon>
        <taxon>Asterales</taxon>
        <taxon>Asteraceae</taxon>
        <taxon>Asteroideae</taxon>
        <taxon>Heliantheae alliance</taxon>
        <taxon>Heliantheae</taxon>
        <taxon>Helianthus</taxon>
    </lineage>
</organism>
<dbReference type="GO" id="GO:0005829">
    <property type="term" value="C:cytosol"/>
    <property type="evidence" value="ECO:0007669"/>
    <property type="project" value="UniProtKB-SubCell"/>
</dbReference>
<dbReference type="InterPro" id="IPR004045">
    <property type="entry name" value="Glutathione_S-Trfase_N"/>
</dbReference>
<dbReference type="InterPro" id="IPR040079">
    <property type="entry name" value="Glutathione_S-Trfase"/>
</dbReference>
<comment type="similarity">
    <text evidence="1">Belongs to the GST superfamily.</text>
</comment>
<sequence length="216" mass="24999">MSIGGRAQFMSTISLKSCYMKINSLIELFRCGEMPIFSVSTNSEAVVLQQVRVIVTAAELGEKDISPLDVHSYNNTSTDKLPEDQRPRTREVIFFYIYNNDRLHKTQGPYAQRIVWALKLKGIEYETMFEDLANKSRLLLEYNPVHKKVPVWLHDGAPICESLLILEYADDKWNTTARLLPDGPLARATTRFWAKFCDDQIVGRKLYPREKAFNFW</sequence>
<dbReference type="Pfam" id="PF24663">
    <property type="entry name" value="DUF7651"/>
    <property type="match status" value="1"/>
</dbReference>
<dbReference type="InterPro" id="IPR036249">
    <property type="entry name" value="Thioredoxin-like_sf"/>
</dbReference>
<dbReference type="CDD" id="cd03058">
    <property type="entry name" value="GST_N_Tau"/>
    <property type="match status" value="1"/>
</dbReference>
<gene>
    <name evidence="3" type="ORF">HannXRQ_Chr16g0513851</name>
</gene>
<dbReference type="InterPro" id="IPR045073">
    <property type="entry name" value="Omega/Tau-like"/>
</dbReference>
<dbReference type="AlphaFoldDB" id="A0A251RZ82"/>